<evidence type="ECO:0000313" key="3">
    <source>
        <dbReference type="Proteomes" id="UP000005808"/>
    </source>
</evidence>
<feature type="domain" description="DUF3298" evidence="1">
    <location>
        <begin position="266"/>
        <end position="342"/>
    </location>
</feature>
<proteinExistence type="predicted"/>
<gene>
    <name evidence="2" type="ORF">OR16_07611</name>
</gene>
<dbReference type="Pfam" id="PF11738">
    <property type="entry name" value="DUF3298"/>
    <property type="match status" value="1"/>
</dbReference>
<organism evidence="2 3">
    <name type="scientific">Cupriavidus basilensis OR16</name>
    <dbReference type="NCBI Taxonomy" id="1127483"/>
    <lineage>
        <taxon>Bacteria</taxon>
        <taxon>Pseudomonadati</taxon>
        <taxon>Pseudomonadota</taxon>
        <taxon>Betaproteobacteria</taxon>
        <taxon>Burkholderiales</taxon>
        <taxon>Burkholderiaceae</taxon>
        <taxon>Cupriavidus</taxon>
    </lineage>
</organism>
<reference evidence="2 3" key="1">
    <citation type="journal article" date="2012" name="J. Bacteriol.">
        <title>De Novo Genome Project of Cupriavidus basilensis OR16.</title>
        <authorList>
            <person name="Cserhati M."/>
            <person name="Kriszt B."/>
            <person name="Szoboszlay S."/>
            <person name="Toth A."/>
            <person name="Szabo I."/>
            <person name="Tancsics A."/>
            <person name="Nagy I."/>
            <person name="Horvath B."/>
            <person name="Nagy I."/>
            <person name="Kukolya J."/>
        </authorList>
    </citation>
    <scope>NUCLEOTIDE SEQUENCE [LARGE SCALE GENOMIC DNA]</scope>
    <source>
        <strain evidence="2 3">OR16</strain>
    </source>
</reference>
<name>H1S1I3_9BURK</name>
<accession>H1S1I3</accession>
<dbReference type="Gene3D" id="3.90.640.20">
    <property type="entry name" value="Heat-shock cognate protein, ATPase"/>
    <property type="match status" value="1"/>
</dbReference>
<evidence type="ECO:0000313" key="2">
    <source>
        <dbReference type="EMBL" id="EHP43558.1"/>
    </source>
</evidence>
<dbReference type="Proteomes" id="UP000005808">
    <property type="component" value="Unassembled WGS sequence"/>
</dbReference>
<sequence length="368" mass="39616">MPRSFSVFPFPQAPRRIAERLVQHRLAVLLATSFIALGQAGAAEAQAPAGVLWQGELDGHVQVSLTIFPRAGTEAIDGTARYDSMLAAAPRQLDGQLTSDGRLIVRERDTGQEPVAYPQARDGARFEGMVSADRLSVSGEWMNTDGTGRQALTLTRKAIYRERTVDVAGARLTERYPETGRPRLDALIASLRAGGCGAGEQECRSAIELTRLDAGNVSLLRTTWRYSGGAHGSLDYVSGNWRRQAPQGATASAPAPQPVYRRVALADLLRPGDACLRTFNDELQAALKRQGAAEPARGVLDAQALQESRLPFTLYRGGVVLHYAPYAVGPFAQGSYQVAVPFARLGSCARPAATGRDNSPEPFEKEST</sequence>
<dbReference type="EMBL" id="AHJE01000017">
    <property type="protein sequence ID" value="EHP43558.1"/>
    <property type="molecule type" value="Genomic_DNA"/>
</dbReference>
<comment type="caution">
    <text evidence="2">The sequence shown here is derived from an EMBL/GenBank/DDBJ whole genome shotgun (WGS) entry which is preliminary data.</text>
</comment>
<dbReference type="PATRIC" id="fig|1127483.3.peg.1525"/>
<evidence type="ECO:0000259" key="1">
    <source>
        <dbReference type="Pfam" id="PF11738"/>
    </source>
</evidence>
<dbReference type="InterPro" id="IPR021729">
    <property type="entry name" value="DUF3298"/>
</dbReference>
<dbReference type="InterPro" id="IPR037126">
    <property type="entry name" value="PdaC/RsiV-like_sf"/>
</dbReference>
<protein>
    <recommendedName>
        <fullName evidence="1">DUF3298 domain-containing protein</fullName>
    </recommendedName>
</protein>
<dbReference type="AlphaFoldDB" id="H1S1I3"/>